<feature type="binding site" evidence="2">
    <location>
        <position position="140"/>
    </location>
    <ligand>
        <name>Mn(2+)</name>
        <dbReference type="ChEBI" id="CHEBI:29035"/>
        <label>2</label>
    </ligand>
</feature>
<dbReference type="FunFam" id="3.30.70.360:FF:000001">
    <property type="entry name" value="N-acetyldiaminopimelate deacetylase"/>
    <property type="match status" value="1"/>
</dbReference>
<feature type="domain" description="Peptidase M20 dimerisation" evidence="3">
    <location>
        <begin position="192"/>
        <end position="282"/>
    </location>
</feature>
<dbReference type="Gene3D" id="3.40.630.10">
    <property type="entry name" value="Zn peptidases"/>
    <property type="match status" value="1"/>
</dbReference>
<reference evidence="5" key="1">
    <citation type="submission" date="2018-05" db="EMBL/GenBank/DDBJ databases">
        <title>Pedobacter paludis sp. nov., isolated from wetland soil.</title>
        <authorList>
            <person name="Zhang Y."/>
        </authorList>
    </citation>
    <scope>NUCLEOTIDE SEQUENCE [LARGE SCALE GENOMIC DNA]</scope>
    <source>
        <strain evidence="5">R-8</strain>
    </source>
</reference>
<dbReference type="Gene3D" id="3.30.70.360">
    <property type="match status" value="1"/>
</dbReference>
<name>A0A317EYB1_9SPHI</name>
<dbReference type="OrthoDB" id="9776731at2"/>
<keyword evidence="2" id="KW-0464">Manganese</keyword>
<proteinExistence type="predicted"/>
<dbReference type="SUPFAM" id="SSF55031">
    <property type="entry name" value="Bacterial exopeptidase dimerisation domain"/>
    <property type="match status" value="1"/>
</dbReference>
<evidence type="ECO:0000259" key="3">
    <source>
        <dbReference type="Pfam" id="PF07687"/>
    </source>
</evidence>
<dbReference type="Pfam" id="PF01546">
    <property type="entry name" value="Peptidase_M20"/>
    <property type="match status" value="1"/>
</dbReference>
<keyword evidence="5" id="KW-1185">Reference proteome</keyword>
<dbReference type="InterPro" id="IPR011650">
    <property type="entry name" value="Peptidase_M20_dimer"/>
</dbReference>
<dbReference type="PIRSF" id="PIRSF005962">
    <property type="entry name" value="Pept_M20D_amidohydro"/>
    <property type="match status" value="1"/>
</dbReference>
<dbReference type="Proteomes" id="UP000245391">
    <property type="component" value="Unassembled WGS sequence"/>
</dbReference>
<dbReference type="NCBIfam" id="TIGR01891">
    <property type="entry name" value="amidohydrolases"/>
    <property type="match status" value="1"/>
</dbReference>
<protein>
    <submittedName>
        <fullName evidence="4">Amidohydrolase</fullName>
    </submittedName>
</protein>
<dbReference type="AlphaFoldDB" id="A0A317EYB1"/>
<keyword evidence="2" id="KW-0479">Metal-binding</keyword>
<keyword evidence="1 4" id="KW-0378">Hydrolase</keyword>
<dbReference type="EMBL" id="QGNY01000005">
    <property type="protein sequence ID" value="PWS30973.1"/>
    <property type="molecule type" value="Genomic_DNA"/>
</dbReference>
<evidence type="ECO:0000256" key="1">
    <source>
        <dbReference type="ARBA" id="ARBA00022801"/>
    </source>
</evidence>
<comment type="caution">
    <text evidence="4">The sequence shown here is derived from an EMBL/GenBank/DDBJ whole genome shotgun (WGS) entry which is preliminary data.</text>
</comment>
<feature type="binding site" evidence="2">
    <location>
        <position position="106"/>
    </location>
    <ligand>
        <name>Mn(2+)</name>
        <dbReference type="ChEBI" id="CHEBI:29035"/>
        <label>2</label>
    </ligand>
</feature>
<evidence type="ECO:0000313" key="5">
    <source>
        <dbReference type="Proteomes" id="UP000245391"/>
    </source>
</evidence>
<sequence>MIKNKIKDLADDIFNDVVGYRQHIHANPELSFKEFQTSLFVKDKLTKWGIEFTDCANTGVVGLIKGNQPSDRVIALRADMDALPIHEANDKPYRSKNHGVMHACGHDVHTSSLLGTAFILNQLKDDFGGTIKLIFQPAEELLPGGASIMIKEGVLENPKPDYIVGQHVMPLIETGKVGFRSGIYMASTDELYVTVTGKGGHGAQPHQNIDPVLIASHIIVALQQIVSRNADPRLPSVLSFGKVTANGATNIIPNEVKIEGTFRTLDEDWRAEAHKRMKKMAEGMAESMGGSCDFDIHKGYPFLVNEEKLTANARSFAEDFLGKENVVDLDIWMAAEDFSFYSQVTDACFYRLGTGNAAKDTQYSVHTPRFDVDEDALKISTGLMAYIALKQLGN</sequence>
<dbReference type="InterPro" id="IPR002933">
    <property type="entry name" value="Peptidase_M20"/>
</dbReference>
<feature type="binding site" evidence="2">
    <location>
        <position position="366"/>
    </location>
    <ligand>
        <name>Mn(2+)</name>
        <dbReference type="ChEBI" id="CHEBI:29035"/>
        <label>2</label>
    </ligand>
</feature>
<accession>A0A317EYB1</accession>
<feature type="binding site" evidence="2">
    <location>
        <position position="104"/>
    </location>
    <ligand>
        <name>Mn(2+)</name>
        <dbReference type="ChEBI" id="CHEBI:29035"/>
        <label>2</label>
    </ligand>
</feature>
<dbReference type="Pfam" id="PF07687">
    <property type="entry name" value="M20_dimer"/>
    <property type="match status" value="1"/>
</dbReference>
<gene>
    <name evidence="4" type="ORF">DF947_15340</name>
</gene>
<dbReference type="PANTHER" id="PTHR11014">
    <property type="entry name" value="PEPTIDASE M20 FAMILY MEMBER"/>
    <property type="match status" value="1"/>
</dbReference>
<dbReference type="RefSeq" id="WP_109930922.1">
    <property type="nucleotide sequence ID" value="NZ_QGNY01000005.1"/>
</dbReference>
<evidence type="ECO:0000256" key="2">
    <source>
        <dbReference type="PIRSR" id="PIRSR005962-1"/>
    </source>
</evidence>
<dbReference type="PANTHER" id="PTHR11014:SF63">
    <property type="entry name" value="METALLOPEPTIDASE, PUTATIVE (AFU_ORTHOLOGUE AFUA_6G09600)-RELATED"/>
    <property type="match status" value="1"/>
</dbReference>
<comment type="cofactor">
    <cofactor evidence="2">
        <name>Mn(2+)</name>
        <dbReference type="ChEBI" id="CHEBI:29035"/>
    </cofactor>
    <text evidence="2">The Mn(2+) ion enhances activity.</text>
</comment>
<dbReference type="SUPFAM" id="SSF53187">
    <property type="entry name" value="Zn-dependent exopeptidases"/>
    <property type="match status" value="1"/>
</dbReference>
<dbReference type="InterPro" id="IPR036264">
    <property type="entry name" value="Bact_exopeptidase_dim_dom"/>
</dbReference>
<dbReference type="GO" id="GO:0050118">
    <property type="term" value="F:N-acetyldiaminopimelate deacetylase activity"/>
    <property type="evidence" value="ECO:0007669"/>
    <property type="project" value="UniProtKB-ARBA"/>
</dbReference>
<evidence type="ECO:0000313" key="4">
    <source>
        <dbReference type="EMBL" id="PWS30973.1"/>
    </source>
</evidence>
<organism evidence="4 5">
    <name type="scientific">Pedobacter paludis</name>
    <dbReference type="NCBI Taxonomy" id="2203212"/>
    <lineage>
        <taxon>Bacteria</taxon>
        <taxon>Pseudomonadati</taxon>
        <taxon>Bacteroidota</taxon>
        <taxon>Sphingobacteriia</taxon>
        <taxon>Sphingobacteriales</taxon>
        <taxon>Sphingobacteriaceae</taxon>
        <taxon>Pedobacter</taxon>
    </lineage>
</organism>
<dbReference type="GO" id="GO:0046872">
    <property type="term" value="F:metal ion binding"/>
    <property type="evidence" value="ECO:0007669"/>
    <property type="project" value="UniProtKB-KW"/>
</dbReference>
<dbReference type="GO" id="GO:0019877">
    <property type="term" value="P:diaminopimelate biosynthetic process"/>
    <property type="evidence" value="ECO:0007669"/>
    <property type="project" value="UniProtKB-ARBA"/>
</dbReference>
<feature type="binding site" evidence="2">
    <location>
        <position position="167"/>
    </location>
    <ligand>
        <name>Mn(2+)</name>
        <dbReference type="ChEBI" id="CHEBI:29035"/>
        <label>2</label>
    </ligand>
</feature>
<dbReference type="InterPro" id="IPR017439">
    <property type="entry name" value="Amidohydrolase"/>
</dbReference>